<dbReference type="InterPro" id="IPR002182">
    <property type="entry name" value="NB-ARC"/>
</dbReference>
<dbReference type="Gene3D" id="3.80.10.10">
    <property type="entry name" value="Ribonuclease Inhibitor"/>
    <property type="match status" value="3"/>
</dbReference>
<dbReference type="FunFam" id="1.10.10.10:FF:000322">
    <property type="entry name" value="Probable disease resistance protein At1g63360"/>
    <property type="match status" value="1"/>
</dbReference>
<keyword evidence="7" id="KW-0175">Coiled coil</keyword>
<sequence>MVFEGIGKSCCNMIGMEAALASGLLKVAGDKLVSLITSEFAAVMRVEKDLSELQDILEEITSWLSFVCGRAIESDPSLRWVMKLRDLAYNIDDLLDEVQLEVEKQKIERDNKKHGVFCCVYEKPKPKKFQFRCKVAHMIKEIKMTYAAILKQRSNSNTIMSNLPVHHSVSSKKINRTIGELSMLGNVEESKIPTRDQEKDEIMTKLLKSNEGEDGLTISVVGLGGSGKTTLAKHICHDSKIKEHFKCKVFWVHVSQEFDMEKLISKLFEAITQQKSDFHAKQHMLREISNKLSGNKFLLVLDDAWHEDRNDWEQFMVHLQSGALGTRILLTTRDRKVAESVQSRYIFDLSFLSEAESWSLFLKSSGCVEKELDYEFIQVGKETVNKCGGVPLAIKTLGGILCQKMEISTWRAISASDLWNVKSIKDRVFVSLKLSYIHLADELKQCFTFCSMFPKGYEIYKDHLIAQWIAHGFINPMNEEQPEDIGNDYFDSLVKVGFLHNPRECWNSKQLICKMHDLIHDLTRQILLDEVMTCLPNNKVTANCIHRGRYLSLISCTENVDRELFDKVHALYIDCDPSIIQPLKKVYYVRSVTVQYRIDGLFPWFVLKFEYIRYLEIRNSICIGPPEAISGCWNLQTLLFIDCSRLKSLPNSIGKLKKLRTLEISKGTDFVDLPLSIGDCQDLQYFQLYSCDELIVIPKSICHIQNLRVLHIVRCPFVKLPSECIGRLNNLQTINLSNSCIFHDLPSTFSCCTLRTLNLSKTSVTILPQWVTSIDSLECIDLEDCTKLVELPKGIWNLKRLKVLYIKGCCKLGCMPSGFGKLIHLRRLGLFVVGHSGDGARILELKNLDMISGDMEITNLKDLKDPGDAEKACLKQKKHIQNLTLTWSSSLIEDELVLDIEHDQGVLDALEPPSEIKTLGISGYRGSYLPRWMRKQNNSWYSERVMLTQTNSPQFHSLTELKLEGLHNLKHMRGLLLFPSLKSIYIYKMPNLEELWMTTTGLDIGLEEVGMQYCFPVLSHLFIIDCPRLIVKPYFTPSLEWLKLEKCDDRLLSSVPIPPHVSESLSSCIAHAPLSHLKELQLHRLTGSTSDWDFLRLFTGLESLEFENCIEHRQLPESMRWLTSLQKLSIYKCTSLVALPEWFGELSSLQTIVVADCPMIDRLPQSMEQLTSLVKLHISRLDKLKQLPEEIRHLTSLQKLQLEGCRALTVLPEDIGQLSALRWLCIQYCSALRSLPRSIEHLTDLNTLFIAGCPGLAGRYDKELGTEWHLISHIPAVWIQN</sequence>
<keyword evidence="6" id="KW-0067">ATP-binding</keyword>
<evidence type="ECO:0000256" key="4">
    <source>
        <dbReference type="ARBA" id="ARBA00022741"/>
    </source>
</evidence>
<protein>
    <submittedName>
        <fullName evidence="13">Uncharacterized protein</fullName>
    </submittedName>
</protein>
<evidence type="ECO:0000259" key="9">
    <source>
        <dbReference type="Pfam" id="PF18052"/>
    </source>
</evidence>
<dbReference type="EMBL" id="OZ075133">
    <property type="protein sequence ID" value="CAL4989026.1"/>
    <property type="molecule type" value="Genomic_DNA"/>
</dbReference>
<dbReference type="GO" id="GO:0005524">
    <property type="term" value="F:ATP binding"/>
    <property type="evidence" value="ECO:0007669"/>
    <property type="project" value="UniProtKB-KW"/>
</dbReference>
<dbReference type="InterPro" id="IPR056789">
    <property type="entry name" value="LRR_R13L1-DRL21"/>
</dbReference>
<dbReference type="InterPro" id="IPR042197">
    <property type="entry name" value="Apaf_helical"/>
</dbReference>
<dbReference type="FunFam" id="3.40.50.300:FF:001091">
    <property type="entry name" value="Probable disease resistance protein At1g61300"/>
    <property type="match status" value="1"/>
</dbReference>
<evidence type="ECO:0000256" key="3">
    <source>
        <dbReference type="ARBA" id="ARBA00022737"/>
    </source>
</evidence>
<dbReference type="Pfam" id="PF13855">
    <property type="entry name" value="LRR_8"/>
    <property type="match status" value="1"/>
</dbReference>
<evidence type="ECO:0000313" key="14">
    <source>
        <dbReference type="Proteomes" id="UP001497457"/>
    </source>
</evidence>
<dbReference type="GO" id="GO:0002758">
    <property type="term" value="P:innate immune response-activating signaling pathway"/>
    <property type="evidence" value="ECO:0007669"/>
    <property type="project" value="UniProtKB-ARBA"/>
</dbReference>
<dbReference type="GO" id="GO:0042742">
    <property type="term" value="P:defense response to bacterium"/>
    <property type="evidence" value="ECO:0007669"/>
    <property type="project" value="UniProtKB-ARBA"/>
</dbReference>
<evidence type="ECO:0000259" key="11">
    <source>
        <dbReference type="Pfam" id="PF23598"/>
    </source>
</evidence>
<gene>
    <name evidence="13" type="ORF">URODEC1_LOCUS59541</name>
</gene>
<feature type="domain" description="Disease resistance N-terminal" evidence="9">
    <location>
        <begin position="25"/>
        <end position="113"/>
    </location>
</feature>
<dbReference type="InterPro" id="IPR036388">
    <property type="entry name" value="WH-like_DNA-bd_sf"/>
</dbReference>
<evidence type="ECO:0000256" key="1">
    <source>
        <dbReference type="ARBA" id="ARBA00008894"/>
    </source>
</evidence>
<keyword evidence="4" id="KW-0547">Nucleotide-binding</keyword>
<dbReference type="SUPFAM" id="SSF52540">
    <property type="entry name" value="P-loop containing nucleoside triphosphate hydrolases"/>
    <property type="match status" value="1"/>
</dbReference>
<dbReference type="PRINTS" id="PR00364">
    <property type="entry name" value="DISEASERSIST"/>
</dbReference>
<evidence type="ECO:0000313" key="13">
    <source>
        <dbReference type="EMBL" id="CAL4989026.1"/>
    </source>
</evidence>
<feature type="domain" description="Disease resistance protein winged helix" evidence="10">
    <location>
        <begin position="452"/>
        <end position="522"/>
    </location>
</feature>
<dbReference type="Pfam" id="PF23559">
    <property type="entry name" value="WHD_DRP"/>
    <property type="match status" value="1"/>
</dbReference>
<organism evidence="13 14">
    <name type="scientific">Urochloa decumbens</name>
    <dbReference type="NCBI Taxonomy" id="240449"/>
    <lineage>
        <taxon>Eukaryota</taxon>
        <taxon>Viridiplantae</taxon>
        <taxon>Streptophyta</taxon>
        <taxon>Embryophyta</taxon>
        <taxon>Tracheophyta</taxon>
        <taxon>Spermatophyta</taxon>
        <taxon>Magnoliopsida</taxon>
        <taxon>Liliopsida</taxon>
        <taxon>Poales</taxon>
        <taxon>Poaceae</taxon>
        <taxon>PACMAD clade</taxon>
        <taxon>Panicoideae</taxon>
        <taxon>Panicodae</taxon>
        <taxon>Paniceae</taxon>
        <taxon>Melinidinae</taxon>
        <taxon>Urochloa</taxon>
    </lineage>
</organism>
<dbReference type="InterPro" id="IPR055414">
    <property type="entry name" value="LRR_R13L4/SHOC2-like"/>
</dbReference>
<dbReference type="InterPro" id="IPR001611">
    <property type="entry name" value="Leu-rich_rpt"/>
</dbReference>
<keyword evidence="2" id="KW-0433">Leucine-rich repeat</keyword>
<keyword evidence="5" id="KW-0611">Plant defense</keyword>
<name>A0ABC9AYL9_9POAL</name>
<feature type="domain" description="R13L1/DRL21-like LRR repeat region" evidence="12">
    <location>
        <begin position="843"/>
        <end position="989"/>
    </location>
</feature>
<proteinExistence type="inferred from homology"/>
<dbReference type="InterPro" id="IPR027417">
    <property type="entry name" value="P-loop_NTPase"/>
</dbReference>
<comment type="similarity">
    <text evidence="1">Belongs to the disease resistance NB-LRR family.</text>
</comment>
<dbReference type="InterPro" id="IPR041118">
    <property type="entry name" value="Rx_N"/>
</dbReference>
<dbReference type="Proteomes" id="UP001497457">
    <property type="component" value="Chromosome 23rd"/>
</dbReference>
<dbReference type="SUPFAM" id="SSF52058">
    <property type="entry name" value="L domain-like"/>
    <property type="match status" value="2"/>
</dbReference>
<feature type="domain" description="NB-ARC" evidence="8">
    <location>
        <begin position="196"/>
        <end position="364"/>
    </location>
</feature>
<dbReference type="Gene3D" id="1.10.10.10">
    <property type="entry name" value="Winged helix-like DNA-binding domain superfamily/Winged helix DNA-binding domain"/>
    <property type="match status" value="1"/>
</dbReference>
<dbReference type="InterPro" id="IPR032675">
    <property type="entry name" value="LRR_dom_sf"/>
</dbReference>
<evidence type="ECO:0000259" key="10">
    <source>
        <dbReference type="Pfam" id="PF23559"/>
    </source>
</evidence>
<evidence type="ECO:0000256" key="5">
    <source>
        <dbReference type="ARBA" id="ARBA00022821"/>
    </source>
</evidence>
<dbReference type="Gene3D" id="1.10.8.430">
    <property type="entry name" value="Helical domain of apoptotic protease-activating factors"/>
    <property type="match status" value="1"/>
</dbReference>
<dbReference type="Pfam" id="PF25019">
    <property type="entry name" value="LRR_R13L1-DRL21"/>
    <property type="match status" value="1"/>
</dbReference>
<dbReference type="Gene3D" id="3.40.50.300">
    <property type="entry name" value="P-loop containing nucleotide triphosphate hydrolases"/>
    <property type="match status" value="1"/>
</dbReference>
<evidence type="ECO:0000256" key="2">
    <source>
        <dbReference type="ARBA" id="ARBA00022614"/>
    </source>
</evidence>
<evidence type="ECO:0000259" key="8">
    <source>
        <dbReference type="Pfam" id="PF00931"/>
    </source>
</evidence>
<dbReference type="InterPro" id="IPR058922">
    <property type="entry name" value="WHD_DRP"/>
</dbReference>
<reference evidence="14" key="1">
    <citation type="submission" date="2024-06" db="EMBL/GenBank/DDBJ databases">
        <authorList>
            <person name="Ryan C."/>
        </authorList>
    </citation>
    <scope>NUCLEOTIDE SEQUENCE [LARGE SCALE GENOMIC DNA]</scope>
</reference>
<evidence type="ECO:0000256" key="6">
    <source>
        <dbReference type="ARBA" id="ARBA00022840"/>
    </source>
</evidence>
<feature type="domain" description="Disease resistance R13L4/SHOC-2-like LRR" evidence="11">
    <location>
        <begin position="1093"/>
        <end position="1202"/>
    </location>
</feature>
<dbReference type="GO" id="GO:0009626">
    <property type="term" value="P:plant-type hypersensitive response"/>
    <property type="evidence" value="ECO:0007669"/>
    <property type="project" value="UniProtKB-ARBA"/>
</dbReference>
<dbReference type="PANTHER" id="PTHR36766:SF34">
    <property type="entry name" value="NB-ARC DOMAIN-CONTAINING PROTEIN"/>
    <property type="match status" value="1"/>
</dbReference>
<dbReference type="Pfam" id="PF00931">
    <property type="entry name" value="NB-ARC"/>
    <property type="match status" value="1"/>
</dbReference>
<evidence type="ECO:0000256" key="7">
    <source>
        <dbReference type="ARBA" id="ARBA00023054"/>
    </source>
</evidence>
<evidence type="ECO:0000259" key="12">
    <source>
        <dbReference type="Pfam" id="PF25019"/>
    </source>
</evidence>
<keyword evidence="3" id="KW-0677">Repeat</keyword>
<accession>A0ABC9AYL9</accession>
<reference evidence="13 14" key="2">
    <citation type="submission" date="2024-10" db="EMBL/GenBank/DDBJ databases">
        <authorList>
            <person name="Ryan C."/>
        </authorList>
    </citation>
    <scope>NUCLEOTIDE SEQUENCE [LARGE SCALE GENOMIC DNA]</scope>
</reference>
<dbReference type="Pfam" id="PF23598">
    <property type="entry name" value="LRR_14"/>
    <property type="match status" value="1"/>
</dbReference>
<dbReference type="PANTHER" id="PTHR36766">
    <property type="entry name" value="PLANT BROAD-SPECTRUM MILDEW RESISTANCE PROTEIN RPW8"/>
    <property type="match status" value="1"/>
</dbReference>
<keyword evidence="14" id="KW-1185">Reference proteome</keyword>
<dbReference type="Gene3D" id="1.20.5.4130">
    <property type="match status" value="1"/>
</dbReference>
<dbReference type="Pfam" id="PF18052">
    <property type="entry name" value="Rx_N"/>
    <property type="match status" value="1"/>
</dbReference>